<dbReference type="EMBL" id="REFR01000016">
    <property type="protein sequence ID" value="RMB01507.1"/>
    <property type="molecule type" value="Genomic_DNA"/>
</dbReference>
<dbReference type="RefSeq" id="WP_121940327.1">
    <property type="nucleotide sequence ID" value="NZ_REFR01000016.1"/>
</dbReference>
<evidence type="ECO:0000313" key="4">
    <source>
        <dbReference type="Proteomes" id="UP000271227"/>
    </source>
</evidence>
<organism evidence="3 4">
    <name type="scientific">Eilatimonas milleporae</name>
    <dbReference type="NCBI Taxonomy" id="911205"/>
    <lineage>
        <taxon>Bacteria</taxon>
        <taxon>Pseudomonadati</taxon>
        <taxon>Pseudomonadota</taxon>
        <taxon>Alphaproteobacteria</taxon>
        <taxon>Kordiimonadales</taxon>
        <taxon>Kordiimonadaceae</taxon>
        <taxon>Eilatimonas</taxon>
    </lineage>
</organism>
<keyword evidence="1" id="KW-0812">Transmembrane</keyword>
<comment type="caution">
    <text evidence="3">The sequence shown here is derived from an EMBL/GenBank/DDBJ whole genome shotgun (WGS) entry which is preliminary data.</text>
</comment>
<dbReference type="InParanoid" id="A0A3M0BYI1"/>
<proteinExistence type="predicted"/>
<keyword evidence="1" id="KW-1133">Transmembrane helix</keyword>
<evidence type="ECO:0000259" key="2">
    <source>
        <dbReference type="Pfam" id="PF14238"/>
    </source>
</evidence>
<evidence type="ECO:0000313" key="3">
    <source>
        <dbReference type="EMBL" id="RMB01507.1"/>
    </source>
</evidence>
<dbReference type="OrthoDB" id="7359157at2"/>
<dbReference type="Proteomes" id="UP000271227">
    <property type="component" value="Unassembled WGS sequence"/>
</dbReference>
<keyword evidence="1" id="KW-0472">Membrane</keyword>
<protein>
    <submittedName>
        <fullName evidence="3">Uncharacterized protein DUF4340</fullName>
    </submittedName>
</protein>
<gene>
    <name evidence="3" type="ORF">BXY39_3694</name>
</gene>
<dbReference type="Pfam" id="PF14238">
    <property type="entry name" value="DUF4340"/>
    <property type="match status" value="1"/>
</dbReference>
<sequence length="362" mass="38814">MSERLTTILGYATLVAILAAVWVLFGEDPSLRQGGRGERLFDGLQTRVNTAARLILSQSDRHVTLVRDGTHWTVAERDGYEADPVRVRDLLRGLALSERREPMTANRDRFDALGLDNASAIALTLADDADAPLADLSVGTRKEGGAGRSLTYVYRDGDSRAWLVSSLPEISADPVNWLDTTLLSLDADRIASVRLGNVTLDRDADAGEYNLTDLGDDETQAPAWKRRDPARVLARLTLTDARRLANPITDPVRTVIVTVDAPQSSQQAETAQAGGSAADGVIAGAEDASGAVTLSLTLKLFDMEEGHWAQLAAAGASAEAGLISARTDGWLYKLSEGDAAVLMRARSDFLEAVQGTDESDQN</sequence>
<dbReference type="AlphaFoldDB" id="A0A3M0BYI1"/>
<feature type="transmembrane region" description="Helical" evidence="1">
    <location>
        <begin position="7"/>
        <end position="25"/>
    </location>
</feature>
<feature type="domain" description="DUF4340" evidence="2">
    <location>
        <begin position="72"/>
        <end position="236"/>
    </location>
</feature>
<evidence type="ECO:0000256" key="1">
    <source>
        <dbReference type="SAM" id="Phobius"/>
    </source>
</evidence>
<reference evidence="3 4" key="1">
    <citation type="submission" date="2018-10" db="EMBL/GenBank/DDBJ databases">
        <title>Genomic Encyclopedia of Archaeal and Bacterial Type Strains, Phase II (KMG-II): from individual species to whole genera.</title>
        <authorList>
            <person name="Goeker M."/>
        </authorList>
    </citation>
    <scope>NUCLEOTIDE SEQUENCE [LARGE SCALE GENOMIC DNA]</scope>
    <source>
        <strain evidence="3 4">DSM 25217</strain>
    </source>
</reference>
<dbReference type="InterPro" id="IPR025641">
    <property type="entry name" value="DUF4340"/>
</dbReference>
<keyword evidence="4" id="KW-1185">Reference proteome</keyword>
<name>A0A3M0BYI1_9PROT</name>
<accession>A0A3M0BYI1</accession>